<evidence type="ECO:0000313" key="2">
    <source>
        <dbReference type="EMBL" id="SVA12789.1"/>
    </source>
</evidence>
<keyword evidence="1" id="KW-0808">Transferase</keyword>
<evidence type="ECO:0008006" key="3">
    <source>
        <dbReference type="Google" id="ProtNLM"/>
    </source>
</evidence>
<proteinExistence type="predicted"/>
<dbReference type="InterPro" id="IPR023606">
    <property type="entry name" value="CoA-Trfase_III_dom_1_sf"/>
</dbReference>
<dbReference type="SUPFAM" id="SSF89796">
    <property type="entry name" value="CoA-transferase family III (CaiB/BaiF)"/>
    <property type="match status" value="2"/>
</dbReference>
<gene>
    <name evidence="2" type="ORF">METZ01_LOCUS65643</name>
</gene>
<dbReference type="InterPro" id="IPR050483">
    <property type="entry name" value="CoA-transferase_III_domain"/>
</dbReference>
<dbReference type="GO" id="GO:0008410">
    <property type="term" value="F:CoA-transferase activity"/>
    <property type="evidence" value="ECO:0007669"/>
    <property type="project" value="TreeGrafter"/>
</dbReference>
<organism evidence="2">
    <name type="scientific">marine metagenome</name>
    <dbReference type="NCBI Taxonomy" id="408172"/>
    <lineage>
        <taxon>unclassified sequences</taxon>
        <taxon>metagenomes</taxon>
        <taxon>ecological metagenomes</taxon>
    </lineage>
</organism>
<sequence length="814" mass="89680">MNQALEGITVLDFAQGMAGSIATMMMSDFGADVIKVEPPGGDQYRAFPQSLLWNRGKKSIVLDVNDKEDLNELRKLSLKADVVIEGFEPGFADSHGFGYETLKTDHSGLVYCSITAFGPKGPYAKYKSYEGLVQAKSGRLMTFAGLTGREGPNFASVKVANHSAGMAAVRGIISALMVRDRTGLGQRVETSLLQAMTYYDMHQFLLWQMMIKYPETFDFDPTTVAKRPSPIQYLPVRTKDGKWMQLANLIERLFRSEIHAIGLGYIYDDPRFAAAPNLAEEEDREALRRIILGRMSERTFDEWMDLFVNKEGDVAAEPFMTSTEALSHPQMIHNGHVQEIDDPTVGPMKQLGPAFSMSPMSPRIQGPAPLLGQHNKEIISNTIPDVQLSKSNGSDPLPAHPLEGVTVLDLSTVIAGPLAGSLVAELGARVIRIETLAGDWMRLSNNGIASNRTMAGTEGLSIDLKTDEGQEILNRLIPRVDVLMHNMRPGAPERVGIGFERVREINPDITYVYIGGYGSTGPYSHRPAMHPIGGAVSGGAITQAGRESIPPADAELTMDEIVRVSNRLGRAQDVNPDPNTSMVAATALVMSLYAKGRTGKPQYVETTMIGANATANADDFFDYQGKPARAIPDSDGYGTSALYRIYKADGGWVFLACPMESEWSPLCKALSREDLIGDKRFRSAISRADNDLALIGEFSSVFTEKTPETWEKYLTSRGIGCVRVEDSNMYNFFSNDDHVKLNNFTTDVHHKRFGKFWRYSPVLNFSRTPSKAGPGILRGEHTVPILTELGYTVEDVARLREKKVLDWEEPEALA</sequence>
<dbReference type="InterPro" id="IPR044855">
    <property type="entry name" value="CoA-Trfase_III_dom3_sf"/>
</dbReference>
<dbReference type="EMBL" id="UINC01004229">
    <property type="protein sequence ID" value="SVA12789.1"/>
    <property type="molecule type" value="Genomic_DNA"/>
</dbReference>
<dbReference type="AlphaFoldDB" id="A0A381TAL0"/>
<reference evidence="2" key="1">
    <citation type="submission" date="2018-05" db="EMBL/GenBank/DDBJ databases">
        <authorList>
            <person name="Lanie J.A."/>
            <person name="Ng W.-L."/>
            <person name="Kazmierczak K.M."/>
            <person name="Andrzejewski T.M."/>
            <person name="Davidsen T.M."/>
            <person name="Wayne K.J."/>
            <person name="Tettelin H."/>
            <person name="Glass J.I."/>
            <person name="Rusch D."/>
            <person name="Podicherti R."/>
            <person name="Tsui H.-C.T."/>
            <person name="Winkler M.E."/>
        </authorList>
    </citation>
    <scope>NUCLEOTIDE SEQUENCE</scope>
</reference>
<dbReference type="PANTHER" id="PTHR48207:SF3">
    <property type="entry name" value="SUCCINATE--HYDROXYMETHYLGLUTARATE COA-TRANSFERASE"/>
    <property type="match status" value="1"/>
</dbReference>
<protein>
    <recommendedName>
        <fullName evidence="3">CoA transferase</fullName>
    </recommendedName>
</protein>
<evidence type="ECO:0000256" key="1">
    <source>
        <dbReference type="ARBA" id="ARBA00022679"/>
    </source>
</evidence>
<dbReference type="Gene3D" id="3.40.50.10540">
    <property type="entry name" value="Crotonobetainyl-coa:carnitine coa-transferase, domain 1"/>
    <property type="match status" value="2"/>
</dbReference>
<dbReference type="Gene3D" id="3.30.1540.10">
    <property type="entry name" value="formyl-coa transferase, domain 3"/>
    <property type="match status" value="2"/>
</dbReference>
<dbReference type="Pfam" id="PF02515">
    <property type="entry name" value="CoA_transf_3"/>
    <property type="match status" value="2"/>
</dbReference>
<dbReference type="InterPro" id="IPR003673">
    <property type="entry name" value="CoA-Trfase_fam_III"/>
</dbReference>
<dbReference type="PANTHER" id="PTHR48207">
    <property type="entry name" value="SUCCINATE--HYDROXYMETHYLGLUTARATE COA-TRANSFERASE"/>
    <property type="match status" value="1"/>
</dbReference>
<name>A0A381TAL0_9ZZZZ</name>
<accession>A0A381TAL0</accession>